<dbReference type="InterPro" id="IPR040538">
    <property type="entry name" value="Cch_HTH"/>
</dbReference>
<protein>
    <recommendedName>
        <fullName evidence="5">DUF927 domain-containing protein</fullName>
    </recommendedName>
</protein>
<dbReference type="Pfam" id="PF18662">
    <property type="entry name" value="HTH_56"/>
    <property type="match status" value="1"/>
</dbReference>
<dbReference type="AlphaFoldDB" id="A0A6V8LPA3"/>
<proteinExistence type="predicted"/>
<dbReference type="Proteomes" id="UP000494245">
    <property type="component" value="Unassembled WGS sequence"/>
</dbReference>
<keyword evidence="4" id="KW-1185">Reference proteome</keyword>
<evidence type="ECO:0008006" key="5">
    <source>
        <dbReference type="Google" id="ProtNLM"/>
    </source>
</evidence>
<evidence type="ECO:0000259" key="2">
    <source>
        <dbReference type="Pfam" id="PF18662"/>
    </source>
</evidence>
<feature type="domain" description="Cch helix turn helix" evidence="2">
    <location>
        <begin position="494"/>
        <end position="608"/>
    </location>
</feature>
<evidence type="ECO:0000313" key="4">
    <source>
        <dbReference type="Proteomes" id="UP000494245"/>
    </source>
</evidence>
<dbReference type="InterPro" id="IPR009270">
    <property type="entry name" value="DUF927"/>
</dbReference>
<gene>
    <name evidence="3" type="ORF">NNJEOMEG_00647</name>
</gene>
<evidence type="ECO:0000259" key="1">
    <source>
        <dbReference type="Pfam" id="PF06048"/>
    </source>
</evidence>
<accession>A0A6V8LPA3</accession>
<reference evidence="3 4" key="1">
    <citation type="submission" date="2020-04" db="EMBL/GenBank/DDBJ databases">
        <authorList>
            <consortium name="Desulfovibrio sp. FSS-1 genome sequencing consortium"/>
            <person name="Shimoshige H."/>
            <person name="Kobayashi H."/>
            <person name="Maekawa T."/>
        </authorList>
    </citation>
    <scope>NUCLEOTIDE SEQUENCE [LARGE SCALE GENOMIC DNA]</scope>
    <source>
        <strain evidence="3 4">SIID29052-01</strain>
    </source>
</reference>
<sequence>MNTNQTVNTSSMSAVAQDTVLKTINIRQRIPNAPVSNASELPHRYLFAKDLSLVKSTDAGGIRLSPCPIVISECSENRSTGLHYVTLAWMRDGRWHQHQIERGVIASKTSIVGLANYNFPVTSINANGIIEYLQEYDRVNSGNIPKTFVDGRLGWTEDMAGFLWGHSYLSGTSAGKLPGQAPVVRFKGADQGDEQFASGFVQKGSFAAWASMVNEALEYPDVAFALYTSLAAPLLPILGVDNFTLELCAPSSSGKTTALMLAASAWGNPAPYAGSFINTWNGTDNRIGRMAALLNGLPLFLDETKLARLQNKRNKYGSDLVTDTIYMIASGRDKARATLHGSDRVQPFRTILFSTGETPSLDLSTDGGARGRIIDLWGNPFLRTDAESKAVVTRIKGVVTDHFGHAGHRMVQFILDHRDQWPLWKEAYAEANELLTKLPDLTSIEMRLGEYFAAVATAIAIIHAALPELKRSTPVRILLDSVWSRAMNESKSADVASQAFECVEEWINSNQHRVYSPAEARQNIPWSGDMHGAYCDVTDDGEWTFVGVTKTFLDDILRKNGFKALEMVRLWKDKGWLITDDWSKGYQRKVVIPKTAGESKNVIVPMYCFSAKSFWDGRGRTSPK</sequence>
<dbReference type="EMBL" id="BLTE01000002">
    <property type="protein sequence ID" value="GFK92820.1"/>
    <property type="molecule type" value="Genomic_DNA"/>
</dbReference>
<reference evidence="3 4" key="2">
    <citation type="submission" date="2020-05" db="EMBL/GenBank/DDBJ databases">
        <title>Draft genome sequence of Desulfovibrio sp. strainFSS-1.</title>
        <authorList>
            <person name="Shimoshige H."/>
            <person name="Kobayashi H."/>
            <person name="Maekawa T."/>
        </authorList>
    </citation>
    <scope>NUCLEOTIDE SEQUENCE [LARGE SCALE GENOMIC DNA]</scope>
    <source>
        <strain evidence="3 4">SIID29052-01</strain>
    </source>
</reference>
<organism evidence="3 4">
    <name type="scientific">Fundidesulfovibrio magnetotacticus</name>
    <dbReference type="NCBI Taxonomy" id="2730080"/>
    <lineage>
        <taxon>Bacteria</taxon>
        <taxon>Pseudomonadati</taxon>
        <taxon>Thermodesulfobacteriota</taxon>
        <taxon>Desulfovibrionia</taxon>
        <taxon>Desulfovibrionales</taxon>
        <taxon>Desulfovibrionaceae</taxon>
        <taxon>Fundidesulfovibrio</taxon>
    </lineage>
</organism>
<name>A0A6V8LPA3_9BACT</name>
<dbReference type="Pfam" id="PF06048">
    <property type="entry name" value="DUF927"/>
    <property type="match status" value="1"/>
</dbReference>
<dbReference type="RefSeq" id="WP_173081272.1">
    <property type="nucleotide sequence ID" value="NZ_BLTE01000002.1"/>
</dbReference>
<evidence type="ECO:0000313" key="3">
    <source>
        <dbReference type="EMBL" id="GFK92820.1"/>
    </source>
</evidence>
<comment type="caution">
    <text evidence="3">The sequence shown here is derived from an EMBL/GenBank/DDBJ whole genome shotgun (WGS) entry which is preliminary data.</text>
</comment>
<feature type="domain" description="DUF927" evidence="1">
    <location>
        <begin position="66"/>
        <end position="344"/>
    </location>
</feature>